<dbReference type="InterPro" id="IPR011204">
    <property type="entry name" value="Virulence_RhuM-like"/>
</dbReference>
<feature type="domain" description="Bro-N" evidence="2">
    <location>
        <begin position="3"/>
        <end position="122"/>
    </location>
</feature>
<dbReference type="AlphaFoldDB" id="A0A1G2HY96"/>
<dbReference type="Pfam" id="PF13310">
    <property type="entry name" value="Virulence_RhuM"/>
    <property type="match status" value="1"/>
</dbReference>
<reference evidence="3 4" key="1">
    <citation type="journal article" date="2016" name="Nat. Commun.">
        <title>Thousands of microbial genomes shed light on interconnected biogeochemical processes in an aquifer system.</title>
        <authorList>
            <person name="Anantharaman K."/>
            <person name="Brown C.T."/>
            <person name="Hug L.A."/>
            <person name="Sharon I."/>
            <person name="Castelle C.J."/>
            <person name="Probst A.J."/>
            <person name="Thomas B.C."/>
            <person name="Singh A."/>
            <person name="Wilkins M.J."/>
            <person name="Karaoz U."/>
            <person name="Brodie E.L."/>
            <person name="Williams K.H."/>
            <person name="Hubbard S.S."/>
            <person name="Banfield J.F."/>
        </authorList>
    </citation>
    <scope>NUCLEOTIDE SEQUENCE [LARGE SCALE GENOMIC DNA]</scope>
</reference>
<accession>A0A1G2HY96</accession>
<name>A0A1G2HY96_9BACT</name>
<gene>
    <name evidence="3" type="ORF">A3D34_03710</name>
</gene>
<protein>
    <recommendedName>
        <fullName evidence="5">Fido domain-containing protein</fullName>
    </recommendedName>
</protein>
<dbReference type="PANTHER" id="PTHR35810">
    <property type="entry name" value="CYTOPLASMIC PROTEIN-RELATED"/>
    <property type="match status" value="1"/>
</dbReference>
<evidence type="ECO:0000259" key="2">
    <source>
        <dbReference type="PROSITE" id="PS51750"/>
    </source>
</evidence>
<evidence type="ECO:0000259" key="1">
    <source>
        <dbReference type="PROSITE" id="PS51459"/>
    </source>
</evidence>
<comment type="caution">
    <text evidence="3">The sequence shown here is derived from an EMBL/GenBank/DDBJ whole genome shotgun (WGS) entry which is preliminary data.</text>
</comment>
<proteinExistence type="predicted"/>
<evidence type="ECO:0000313" key="4">
    <source>
        <dbReference type="Proteomes" id="UP000179183"/>
    </source>
</evidence>
<dbReference type="InterPro" id="IPR006440">
    <property type="entry name" value="Doc"/>
</dbReference>
<feature type="domain" description="Fido" evidence="1">
    <location>
        <begin position="197"/>
        <end position="328"/>
    </location>
</feature>
<dbReference type="InterPro" id="IPR053737">
    <property type="entry name" value="Type_II_TA_Toxin"/>
</dbReference>
<sequence>MKEKEIKNGEILIYQTPDKKVRIDVSLNNETVWLTQLQIAALFSVQVPAVSKHLKNIFKEKELVEKSVVSKMEITATDGKKYKTISYSLDAIISVGYRVNSKKATQFRVWATNTLKNYLVKGYAINEKRLLEAQDKFNELKNSIDFLQKKSKYDLLAGQEQEILNLLANYSKTLTLLEQYDKEKVSLVKNGKGKFILTYEDVLKVINTLKNELIVKKEASDLFGTENSDKLKGIIGNLYQTFDKKDLYGSLEEKAAHLLYLIIKDHPLVDGNKRTASFLFVYFLDRNNYLYKESGERKINDNALTALALLIAVSDRQEKDKMVKIITNLLLV</sequence>
<dbReference type="PROSITE" id="PS51750">
    <property type="entry name" value="BRO_N"/>
    <property type="match status" value="1"/>
</dbReference>
<dbReference type="SUPFAM" id="SSF140931">
    <property type="entry name" value="Fic-like"/>
    <property type="match status" value="1"/>
</dbReference>
<evidence type="ECO:0000313" key="3">
    <source>
        <dbReference type="EMBL" id="OGZ66788.1"/>
    </source>
</evidence>
<dbReference type="EMBL" id="MHOQ01000022">
    <property type="protein sequence ID" value="OGZ66788.1"/>
    <property type="molecule type" value="Genomic_DNA"/>
</dbReference>
<evidence type="ECO:0008006" key="5">
    <source>
        <dbReference type="Google" id="ProtNLM"/>
    </source>
</evidence>
<dbReference type="Gene3D" id="1.20.120.1870">
    <property type="entry name" value="Fic/DOC protein, Fido domain"/>
    <property type="match status" value="1"/>
</dbReference>
<dbReference type="PANTHER" id="PTHR35810:SF1">
    <property type="entry name" value="CYTOPLASMIC PROTEIN"/>
    <property type="match status" value="1"/>
</dbReference>
<dbReference type="Pfam" id="PF02661">
    <property type="entry name" value="Fic"/>
    <property type="match status" value="1"/>
</dbReference>
<dbReference type="NCBIfam" id="TIGR01550">
    <property type="entry name" value="DOC_P1"/>
    <property type="match status" value="1"/>
</dbReference>
<dbReference type="GO" id="GO:0016301">
    <property type="term" value="F:kinase activity"/>
    <property type="evidence" value="ECO:0007669"/>
    <property type="project" value="InterPro"/>
</dbReference>
<organism evidence="3 4">
    <name type="scientific">Candidatus Staskawiczbacteria bacterium RIFCSPHIGHO2_02_FULL_33_16</name>
    <dbReference type="NCBI Taxonomy" id="1802204"/>
    <lineage>
        <taxon>Bacteria</taxon>
        <taxon>Candidatus Staskawicziibacteriota</taxon>
    </lineage>
</organism>
<dbReference type="PROSITE" id="PS51459">
    <property type="entry name" value="FIDO"/>
    <property type="match status" value="1"/>
</dbReference>
<dbReference type="InterPro" id="IPR003497">
    <property type="entry name" value="BRO_N_domain"/>
</dbReference>
<dbReference type="InterPro" id="IPR003812">
    <property type="entry name" value="Fido"/>
</dbReference>
<dbReference type="Proteomes" id="UP000179183">
    <property type="component" value="Unassembled WGS sequence"/>
</dbReference>
<dbReference type="InterPro" id="IPR036597">
    <property type="entry name" value="Fido-like_dom_sf"/>
</dbReference>